<dbReference type="CDD" id="cd17535">
    <property type="entry name" value="REC_NarL-like"/>
    <property type="match status" value="1"/>
</dbReference>
<evidence type="ECO:0000259" key="9">
    <source>
        <dbReference type="PROSITE" id="PS50110"/>
    </source>
</evidence>
<dbReference type="Proteomes" id="UP000241848">
    <property type="component" value="Unassembled WGS sequence"/>
</dbReference>
<accession>A0A2T2WF24</accession>
<dbReference type="PANTHER" id="PTHR43214:SF24">
    <property type="entry name" value="TRANSCRIPTIONAL REGULATORY PROTEIN NARL-RELATED"/>
    <property type="match status" value="1"/>
</dbReference>
<dbReference type="GO" id="GO:0000160">
    <property type="term" value="P:phosphorelay signal transduction system"/>
    <property type="evidence" value="ECO:0007669"/>
    <property type="project" value="InterPro"/>
</dbReference>
<dbReference type="InterPro" id="IPR001789">
    <property type="entry name" value="Sig_transdc_resp-reg_receiver"/>
</dbReference>
<dbReference type="SMART" id="SM00448">
    <property type="entry name" value="REC"/>
    <property type="match status" value="1"/>
</dbReference>
<dbReference type="AlphaFoldDB" id="A0A2T2WF24"/>
<comment type="caution">
    <text evidence="10">The sequence shown here is derived from an EMBL/GenBank/DDBJ whole genome shotgun (WGS) entry which is preliminary data.</text>
</comment>
<dbReference type="InterPro" id="IPR058245">
    <property type="entry name" value="NreC/VraR/RcsB-like_REC"/>
</dbReference>
<evidence type="ECO:0000256" key="5">
    <source>
        <dbReference type="ARBA" id="ARBA00023163"/>
    </source>
</evidence>
<gene>
    <name evidence="10" type="ORF">C7B45_13170</name>
</gene>
<sequence length="223" mass="24288">MTVKKALRVIVVEDEPLLRDLLVVSLENIPSLSVVASYGDGPSAVARVTHDNPDVALLDINLGTGGNGIETGLQLRKSQPLLGIVLLSNYARPDLLSELPRTSLPGWSYLLKKSVRDLATLTRAIEGSASNLVVLDPELVRQSQTRRDSPLNHLTPRQSQILALVAQGYTNAAIAKTLFLSEKSVENYLTTIYSTLHIESSSPDQHARVKATLCFLSQKDELP</sequence>
<evidence type="ECO:0000256" key="7">
    <source>
        <dbReference type="PROSITE-ProRule" id="PRU00169"/>
    </source>
</evidence>
<evidence type="ECO:0000256" key="1">
    <source>
        <dbReference type="ARBA" id="ARBA00018672"/>
    </source>
</evidence>
<proteinExistence type="predicted"/>
<dbReference type="InterPro" id="IPR039420">
    <property type="entry name" value="WalR-like"/>
</dbReference>
<evidence type="ECO:0000256" key="3">
    <source>
        <dbReference type="ARBA" id="ARBA00023015"/>
    </source>
</evidence>
<keyword evidence="3" id="KW-0805">Transcription regulation</keyword>
<keyword evidence="4 10" id="KW-0238">DNA-binding</keyword>
<evidence type="ECO:0000259" key="8">
    <source>
        <dbReference type="PROSITE" id="PS50043"/>
    </source>
</evidence>
<name>A0A2T2WF24_9FIRM</name>
<dbReference type="PROSITE" id="PS50110">
    <property type="entry name" value="RESPONSE_REGULATORY"/>
    <property type="match status" value="1"/>
</dbReference>
<dbReference type="PRINTS" id="PR00038">
    <property type="entry name" value="HTHLUXR"/>
</dbReference>
<feature type="modified residue" description="4-aspartylphosphate" evidence="7">
    <location>
        <position position="59"/>
    </location>
</feature>
<protein>
    <recommendedName>
        <fullName evidence="1">Stage 0 sporulation protein A homolog</fullName>
    </recommendedName>
</protein>
<organism evidence="10 11">
    <name type="scientific">Sulfobacillus acidophilus</name>
    <dbReference type="NCBI Taxonomy" id="53633"/>
    <lineage>
        <taxon>Bacteria</taxon>
        <taxon>Bacillati</taxon>
        <taxon>Bacillota</taxon>
        <taxon>Clostridia</taxon>
        <taxon>Eubacteriales</taxon>
        <taxon>Clostridiales Family XVII. Incertae Sedis</taxon>
        <taxon>Sulfobacillus</taxon>
    </lineage>
</organism>
<dbReference type="InterPro" id="IPR036388">
    <property type="entry name" value="WH-like_DNA-bd_sf"/>
</dbReference>
<dbReference type="Pfam" id="PF00196">
    <property type="entry name" value="GerE"/>
    <property type="match status" value="1"/>
</dbReference>
<keyword evidence="2 7" id="KW-0597">Phosphoprotein</keyword>
<dbReference type="EMBL" id="PXYV01000049">
    <property type="protein sequence ID" value="PSR20834.1"/>
    <property type="molecule type" value="Genomic_DNA"/>
</dbReference>
<feature type="domain" description="HTH luxR-type" evidence="8">
    <location>
        <begin position="147"/>
        <end position="213"/>
    </location>
</feature>
<dbReference type="SUPFAM" id="SSF52172">
    <property type="entry name" value="CheY-like"/>
    <property type="match status" value="1"/>
</dbReference>
<evidence type="ECO:0000256" key="6">
    <source>
        <dbReference type="ARBA" id="ARBA00024867"/>
    </source>
</evidence>
<dbReference type="GO" id="GO:0003677">
    <property type="term" value="F:DNA binding"/>
    <property type="evidence" value="ECO:0007669"/>
    <property type="project" value="UniProtKB-KW"/>
</dbReference>
<dbReference type="InterPro" id="IPR011006">
    <property type="entry name" value="CheY-like_superfamily"/>
</dbReference>
<comment type="function">
    <text evidence="6">May play the central regulatory role in sporulation. It may be an element of the effector pathway responsible for the activation of sporulation genes in response to nutritional stress. Spo0A may act in concert with spo0H (a sigma factor) to control the expression of some genes that are critical to the sporulation process.</text>
</comment>
<dbReference type="Gene3D" id="1.10.10.10">
    <property type="entry name" value="Winged helix-like DNA-binding domain superfamily/Winged helix DNA-binding domain"/>
    <property type="match status" value="1"/>
</dbReference>
<evidence type="ECO:0000256" key="2">
    <source>
        <dbReference type="ARBA" id="ARBA00022553"/>
    </source>
</evidence>
<evidence type="ECO:0000313" key="10">
    <source>
        <dbReference type="EMBL" id="PSR20834.1"/>
    </source>
</evidence>
<dbReference type="Pfam" id="PF00072">
    <property type="entry name" value="Response_reg"/>
    <property type="match status" value="1"/>
</dbReference>
<dbReference type="Gene3D" id="3.40.50.2300">
    <property type="match status" value="1"/>
</dbReference>
<dbReference type="CDD" id="cd06170">
    <property type="entry name" value="LuxR_C_like"/>
    <property type="match status" value="1"/>
</dbReference>
<dbReference type="InterPro" id="IPR000792">
    <property type="entry name" value="Tscrpt_reg_LuxR_C"/>
</dbReference>
<dbReference type="SMART" id="SM00421">
    <property type="entry name" value="HTH_LUXR"/>
    <property type="match status" value="1"/>
</dbReference>
<keyword evidence="5" id="KW-0804">Transcription</keyword>
<dbReference type="SUPFAM" id="SSF46894">
    <property type="entry name" value="C-terminal effector domain of the bipartite response regulators"/>
    <property type="match status" value="1"/>
</dbReference>
<feature type="domain" description="Response regulatory" evidence="9">
    <location>
        <begin position="8"/>
        <end position="127"/>
    </location>
</feature>
<evidence type="ECO:0000313" key="11">
    <source>
        <dbReference type="Proteomes" id="UP000241848"/>
    </source>
</evidence>
<dbReference type="InterPro" id="IPR016032">
    <property type="entry name" value="Sig_transdc_resp-reg_C-effctor"/>
</dbReference>
<dbReference type="GO" id="GO:0006355">
    <property type="term" value="P:regulation of DNA-templated transcription"/>
    <property type="evidence" value="ECO:0007669"/>
    <property type="project" value="InterPro"/>
</dbReference>
<evidence type="ECO:0000256" key="4">
    <source>
        <dbReference type="ARBA" id="ARBA00023125"/>
    </source>
</evidence>
<dbReference type="PROSITE" id="PS50043">
    <property type="entry name" value="HTH_LUXR_2"/>
    <property type="match status" value="1"/>
</dbReference>
<dbReference type="PANTHER" id="PTHR43214">
    <property type="entry name" value="TWO-COMPONENT RESPONSE REGULATOR"/>
    <property type="match status" value="1"/>
</dbReference>
<reference evidence="10 11" key="1">
    <citation type="journal article" date="2014" name="BMC Genomics">
        <title>Comparison of environmental and isolate Sulfobacillus genomes reveals diverse carbon, sulfur, nitrogen, and hydrogen metabolisms.</title>
        <authorList>
            <person name="Justice N.B."/>
            <person name="Norman A."/>
            <person name="Brown C.T."/>
            <person name="Singh A."/>
            <person name="Thomas B.C."/>
            <person name="Banfield J.F."/>
        </authorList>
    </citation>
    <scope>NUCLEOTIDE SEQUENCE [LARGE SCALE GENOMIC DNA]</scope>
    <source>
        <strain evidence="10">AMDSBA3</strain>
    </source>
</reference>